<feature type="region of interest" description="Disordered" evidence="1">
    <location>
        <begin position="76"/>
        <end position="95"/>
    </location>
</feature>
<sequence>MPDRPTCNAHGFDRYHHAVRADLTYGGGGWFALFNGVSSAPKKIAFTCSLCGETFETTRDPEVLKQYRKYPYVRKPADVPVAPPSGGRPAPPDGA</sequence>
<evidence type="ECO:0000313" key="3">
    <source>
        <dbReference type="Proteomes" id="UP001267426"/>
    </source>
</evidence>
<dbReference type="RefSeq" id="WP_311663068.1">
    <property type="nucleotide sequence ID" value="NZ_JAVRHT010000016.1"/>
</dbReference>
<dbReference type="EMBL" id="JAVRHT010000016">
    <property type="protein sequence ID" value="MDT0631724.1"/>
    <property type="molecule type" value="Genomic_DNA"/>
</dbReference>
<keyword evidence="3" id="KW-1185">Reference proteome</keyword>
<proteinExistence type="predicted"/>
<reference evidence="2 3" key="1">
    <citation type="submission" date="2023-09" db="EMBL/GenBank/DDBJ databases">
        <authorList>
            <person name="Rey-Velasco X."/>
        </authorList>
    </citation>
    <scope>NUCLEOTIDE SEQUENCE [LARGE SCALE GENOMIC DNA]</scope>
    <source>
        <strain evidence="2 3">F394</strain>
    </source>
</reference>
<accession>A0ABU3BR12</accession>
<gene>
    <name evidence="2" type="ORF">RM540_08200</name>
</gene>
<organism evidence="2 3">
    <name type="scientific">Rubrivirga litoralis</name>
    <dbReference type="NCBI Taxonomy" id="3075598"/>
    <lineage>
        <taxon>Bacteria</taxon>
        <taxon>Pseudomonadati</taxon>
        <taxon>Rhodothermota</taxon>
        <taxon>Rhodothermia</taxon>
        <taxon>Rhodothermales</taxon>
        <taxon>Rubricoccaceae</taxon>
        <taxon>Rubrivirga</taxon>
    </lineage>
</organism>
<comment type="caution">
    <text evidence="2">The sequence shown here is derived from an EMBL/GenBank/DDBJ whole genome shotgun (WGS) entry which is preliminary data.</text>
</comment>
<name>A0ABU3BR12_9BACT</name>
<evidence type="ECO:0000256" key="1">
    <source>
        <dbReference type="SAM" id="MobiDB-lite"/>
    </source>
</evidence>
<evidence type="ECO:0000313" key="2">
    <source>
        <dbReference type="EMBL" id="MDT0631724.1"/>
    </source>
</evidence>
<protein>
    <submittedName>
        <fullName evidence="2">Uncharacterized protein</fullName>
    </submittedName>
</protein>
<dbReference type="Proteomes" id="UP001267426">
    <property type="component" value="Unassembled WGS sequence"/>
</dbReference>